<proteinExistence type="predicted"/>
<comment type="caution">
    <text evidence="1">The sequence shown here is derived from an EMBL/GenBank/DDBJ whole genome shotgun (WGS) entry which is preliminary data.</text>
</comment>
<organism evidence="1 2">
    <name type="scientific">candidate division TA06 bacterium ADurb.Bin417</name>
    <dbReference type="NCBI Taxonomy" id="1852828"/>
    <lineage>
        <taxon>Bacteria</taxon>
        <taxon>Bacteria division TA06</taxon>
    </lineage>
</organism>
<name>A0A1V5M8T0_UNCT6</name>
<gene>
    <name evidence="1" type="ORF">BWY73_01476</name>
</gene>
<reference evidence="1 2" key="1">
    <citation type="submission" date="2017-02" db="EMBL/GenBank/DDBJ databases">
        <title>Delving into the versatile metabolic prowess of the omnipresent phylum Bacteroidetes.</title>
        <authorList>
            <person name="Nobu M.K."/>
            <person name="Mei R."/>
            <person name="Narihiro T."/>
            <person name="Kuroda K."/>
            <person name="Liu W.-T."/>
        </authorList>
    </citation>
    <scope>NUCLEOTIDE SEQUENCE [LARGE SCALE GENOMIC DNA]</scope>
    <source>
        <strain evidence="1">ADurb.Bin417</strain>
    </source>
</reference>
<evidence type="ECO:0000313" key="2">
    <source>
        <dbReference type="Proteomes" id="UP000485484"/>
    </source>
</evidence>
<protein>
    <submittedName>
        <fullName evidence="1">Uncharacterized protein</fullName>
    </submittedName>
</protein>
<sequence>MAFNDLTAEQQATLSEYVRLLRAWCGEQARTNNHADALNTEYTHIQAILGELGNDDLVADGTGLAGAMTLTKAEIVTLTAHMQGVLTNYNTLGHRQSWAKAAGPSNLIG</sequence>
<dbReference type="EMBL" id="MWAK01000352">
    <property type="protein sequence ID" value="OPZ89566.1"/>
    <property type="molecule type" value="Genomic_DNA"/>
</dbReference>
<accession>A0A1V5M8T0</accession>
<dbReference type="AlphaFoldDB" id="A0A1V5M8T0"/>
<dbReference type="Proteomes" id="UP000485484">
    <property type="component" value="Unassembled WGS sequence"/>
</dbReference>
<evidence type="ECO:0000313" key="1">
    <source>
        <dbReference type="EMBL" id="OPZ89566.1"/>
    </source>
</evidence>